<accession>A0A9Q0N240</accession>
<proteinExistence type="inferred from homology"/>
<feature type="transmembrane region" description="Helical" evidence="13">
    <location>
        <begin position="187"/>
        <end position="207"/>
    </location>
</feature>
<comment type="caution">
    <text evidence="15">The sequence shown here is derived from an EMBL/GenBank/DDBJ whole genome shotgun (WGS) entry which is preliminary data.</text>
</comment>
<organism evidence="15 16">
    <name type="scientific">Pseudolycoriella hygida</name>
    <dbReference type="NCBI Taxonomy" id="35572"/>
    <lineage>
        <taxon>Eukaryota</taxon>
        <taxon>Metazoa</taxon>
        <taxon>Ecdysozoa</taxon>
        <taxon>Arthropoda</taxon>
        <taxon>Hexapoda</taxon>
        <taxon>Insecta</taxon>
        <taxon>Pterygota</taxon>
        <taxon>Neoptera</taxon>
        <taxon>Endopterygota</taxon>
        <taxon>Diptera</taxon>
        <taxon>Nematocera</taxon>
        <taxon>Sciaroidea</taxon>
        <taxon>Sciaridae</taxon>
        <taxon>Pseudolycoriella</taxon>
    </lineage>
</organism>
<feature type="transmembrane region" description="Helical" evidence="13">
    <location>
        <begin position="585"/>
        <end position="607"/>
    </location>
</feature>
<dbReference type="InterPro" id="IPR005829">
    <property type="entry name" value="Sugar_transporter_CS"/>
</dbReference>
<keyword evidence="4" id="KW-0762">Sugar transport</keyword>
<feature type="transmembrane region" description="Helical" evidence="13">
    <location>
        <begin position="341"/>
        <end position="361"/>
    </location>
</feature>
<dbReference type="GO" id="GO:0015574">
    <property type="term" value="F:trehalose transmembrane transporter activity"/>
    <property type="evidence" value="ECO:0007669"/>
    <property type="project" value="UniProtKB-ARBA"/>
</dbReference>
<keyword evidence="8" id="KW-0325">Glycoprotein</keyword>
<dbReference type="SUPFAM" id="SSF103473">
    <property type="entry name" value="MFS general substrate transporter"/>
    <property type="match status" value="1"/>
</dbReference>
<evidence type="ECO:0000256" key="7">
    <source>
        <dbReference type="ARBA" id="ARBA00023136"/>
    </source>
</evidence>
<feature type="non-terminal residue" evidence="15">
    <location>
        <position position="619"/>
    </location>
</feature>
<keyword evidence="5 13" id="KW-0812">Transmembrane</keyword>
<evidence type="ECO:0000256" key="6">
    <source>
        <dbReference type="ARBA" id="ARBA00022989"/>
    </source>
</evidence>
<dbReference type="InterPro" id="IPR019327">
    <property type="entry name" value="WKF"/>
</dbReference>
<evidence type="ECO:0000256" key="5">
    <source>
        <dbReference type="ARBA" id="ARBA00022692"/>
    </source>
</evidence>
<dbReference type="Gene3D" id="1.20.1250.20">
    <property type="entry name" value="MFS general substrate transporter like domains"/>
    <property type="match status" value="1"/>
</dbReference>
<dbReference type="OrthoDB" id="6133115at2759"/>
<feature type="transmembrane region" description="Helical" evidence="13">
    <location>
        <begin position="520"/>
        <end position="545"/>
    </location>
</feature>
<sequence>MINISMLKIKSNKKAIQKTEVTNTQNTPKKRKSHDEDEVSHNKKSKQSNDSSDSDDEAHEPTLQEVDDSFKPENMKNIETVRQKKRTKHQKIVEVSKQSALKRETSRNIEYLNKWKSSRETWKFEKLRQISIQNHFGSKGAAREYILKKSQEIIDDIDNRLNDTNRKQLLSQKNYLKMGNPRLNQTIVALSANIGALMFGLALGWSAPTSMKMIEKEDYKLIINGVQFGWIVAMMPLGGACSCIFSGILRKYIGTKLTFFVFGFPIVLGYVLLAISSNLSMLMAGRFLIGVSMGCYVYLLPMYVGELASKEIRGALGSLLQIMINTGVLFVFILGHFTSVLVLNIVCGVIPIIFSVGFLFLPETPAMLVTKNKMSDAIISTKFFRGENFDHHKEISEQVAQNQQQRKNFKEIFNVKSTRRAFTIMMILFVFFQMSGINVLLFYSTIIFTEANVALDAGISSMIVAAVQLTATFLATSFVDRFGRKILLVSSYVIICFSLFGISFYFLLNEKGNGVDSISWLPLVSFSAFLIAFSYGMAPVTYILLGEVFSQDAKFYIASTCQVLSFLLTFLLGLFFPMLVDAIKFGYTFLIFAICTFVGTLFVIFFVPETKGKSLSEIQ</sequence>
<dbReference type="PROSITE" id="PS50850">
    <property type="entry name" value="MFS"/>
    <property type="match status" value="1"/>
</dbReference>
<keyword evidence="3" id="KW-1003">Cell membrane</keyword>
<keyword evidence="16" id="KW-1185">Reference proteome</keyword>
<evidence type="ECO:0000256" key="3">
    <source>
        <dbReference type="ARBA" id="ARBA00022475"/>
    </source>
</evidence>
<feature type="domain" description="Major facilitator superfamily (MFS) profile" evidence="14">
    <location>
        <begin position="188"/>
        <end position="611"/>
    </location>
</feature>
<dbReference type="PANTHER" id="PTHR48021">
    <property type="match status" value="1"/>
</dbReference>
<evidence type="ECO:0000256" key="4">
    <source>
        <dbReference type="ARBA" id="ARBA00022597"/>
    </source>
</evidence>
<keyword evidence="6 13" id="KW-1133">Transmembrane helix</keyword>
<dbReference type="InterPro" id="IPR020846">
    <property type="entry name" value="MFS_dom"/>
</dbReference>
<evidence type="ECO:0000256" key="11">
    <source>
        <dbReference type="RuleBase" id="RU003346"/>
    </source>
</evidence>
<protein>
    <recommendedName>
        <fullName evidence="10">Facilitated trehalose transporter Tret1</fullName>
    </recommendedName>
</protein>
<dbReference type="GO" id="GO:0005886">
    <property type="term" value="C:plasma membrane"/>
    <property type="evidence" value="ECO:0007669"/>
    <property type="project" value="UniProtKB-SubCell"/>
</dbReference>
<feature type="transmembrane region" description="Helical" evidence="13">
    <location>
        <begin position="257"/>
        <end position="277"/>
    </location>
</feature>
<evidence type="ECO:0000256" key="12">
    <source>
        <dbReference type="SAM" id="MobiDB-lite"/>
    </source>
</evidence>
<feature type="transmembrane region" description="Helical" evidence="13">
    <location>
        <begin position="227"/>
        <end position="245"/>
    </location>
</feature>
<evidence type="ECO:0000313" key="16">
    <source>
        <dbReference type="Proteomes" id="UP001151699"/>
    </source>
</evidence>
<evidence type="ECO:0000256" key="9">
    <source>
        <dbReference type="ARBA" id="ARBA00024348"/>
    </source>
</evidence>
<evidence type="ECO:0000256" key="1">
    <source>
        <dbReference type="ARBA" id="ARBA00004651"/>
    </source>
</evidence>
<keyword evidence="2 11" id="KW-0813">Transport</keyword>
<dbReference type="NCBIfam" id="TIGR00879">
    <property type="entry name" value="SP"/>
    <property type="match status" value="1"/>
</dbReference>
<evidence type="ECO:0000313" key="15">
    <source>
        <dbReference type="EMBL" id="KAJ6641696.1"/>
    </source>
</evidence>
<evidence type="ECO:0000256" key="8">
    <source>
        <dbReference type="ARBA" id="ARBA00023180"/>
    </source>
</evidence>
<dbReference type="InterPro" id="IPR036259">
    <property type="entry name" value="MFS_trans_sf"/>
</dbReference>
<name>A0A9Q0N240_9DIPT</name>
<evidence type="ECO:0000256" key="13">
    <source>
        <dbReference type="SAM" id="Phobius"/>
    </source>
</evidence>
<feature type="region of interest" description="Disordered" evidence="12">
    <location>
        <begin position="1"/>
        <end position="91"/>
    </location>
</feature>
<comment type="subcellular location">
    <subcellularLocation>
        <location evidence="1">Cell membrane</location>
        <topology evidence="1">Multi-pass membrane protein</topology>
    </subcellularLocation>
</comment>
<keyword evidence="7 13" id="KW-0472">Membrane</keyword>
<evidence type="ECO:0000256" key="10">
    <source>
        <dbReference type="ARBA" id="ARBA00069106"/>
    </source>
</evidence>
<feature type="transmembrane region" description="Helical" evidence="13">
    <location>
        <begin position="458"/>
        <end position="479"/>
    </location>
</feature>
<feature type="transmembrane region" description="Helical" evidence="13">
    <location>
        <begin position="283"/>
        <end position="304"/>
    </location>
</feature>
<dbReference type="AlphaFoldDB" id="A0A9Q0N240"/>
<feature type="compositionally biased region" description="Basic and acidic residues" evidence="12">
    <location>
        <begin position="68"/>
        <end position="82"/>
    </location>
</feature>
<feature type="transmembrane region" description="Helical" evidence="13">
    <location>
        <begin position="422"/>
        <end position="446"/>
    </location>
</feature>
<dbReference type="Pfam" id="PF10180">
    <property type="entry name" value="WKF"/>
    <property type="match status" value="1"/>
</dbReference>
<dbReference type="Proteomes" id="UP001151699">
    <property type="component" value="Chromosome B"/>
</dbReference>
<evidence type="ECO:0000256" key="2">
    <source>
        <dbReference type="ARBA" id="ARBA00022448"/>
    </source>
</evidence>
<dbReference type="InterPro" id="IPR005828">
    <property type="entry name" value="MFS_sugar_transport-like"/>
</dbReference>
<reference evidence="15" key="1">
    <citation type="submission" date="2022-07" db="EMBL/GenBank/DDBJ databases">
        <authorList>
            <person name="Trinca V."/>
            <person name="Uliana J.V.C."/>
            <person name="Torres T.T."/>
            <person name="Ward R.J."/>
            <person name="Monesi N."/>
        </authorList>
    </citation>
    <scope>NUCLEOTIDE SEQUENCE</scope>
    <source>
        <strain evidence="15">HSMRA1968</strain>
        <tissue evidence="15">Whole embryos</tissue>
    </source>
</reference>
<dbReference type="PANTHER" id="PTHR48021:SF1">
    <property type="entry name" value="GH07001P-RELATED"/>
    <property type="match status" value="1"/>
</dbReference>
<evidence type="ECO:0000259" key="14">
    <source>
        <dbReference type="PROSITE" id="PS50850"/>
    </source>
</evidence>
<gene>
    <name evidence="15" type="primary">Tret1_28</name>
    <name evidence="15" type="ORF">Bhyg_06636</name>
</gene>
<dbReference type="InterPro" id="IPR050549">
    <property type="entry name" value="MFS_Trehalose_Transporter"/>
</dbReference>
<feature type="transmembrane region" description="Helical" evidence="13">
    <location>
        <begin position="486"/>
        <end position="508"/>
    </location>
</feature>
<comment type="similarity">
    <text evidence="9">Belongs to the major facilitator superfamily. Sugar transporter (TC 2.A.1.1) family. Trehalose transporter subfamily.</text>
</comment>
<dbReference type="InterPro" id="IPR003663">
    <property type="entry name" value="Sugar/inositol_transpt"/>
</dbReference>
<dbReference type="EMBL" id="WJQU01000002">
    <property type="protein sequence ID" value="KAJ6641696.1"/>
    <property type="molecule type" value="Genomic_DNA"/>
</dbReference>
<dbReference type="PROSITE" id="PS00217">
    <property type="entry name" value="SUGAR_TRANSPORT_2"/>
    <property type="match status" value="1"/>
</dbReference>
<dbReference type="FunFam" id="1.20.1250.20:FF:000055">
    <property type="entry name" value="Facilitated trehalose transporter Tret1-2 homolog"/>
    <property type="match status" value="1"/>
</dbReference>
<dbReference type="Pfam" id="PF00083">
    <property type="entry name" value="Sugar_tr"/>
    <property type="match status" value="1"/>
</dbReference>
<feature type="transmembrane region" description="Helical" evidence="13">
    <location>
        <begin position="316"/>
        <end position="335"/>
    </location>
</feature>
<feature type="transmembrane region" description="Helical" evidence="13">
    <location>
        <begin position="557"/>
        <end position="579"/>
    </location>
</feature>